<dbReference type="EMBL" id="KT381879">
    <property type="protein sequence ID" value="ALF01679.1"/>
    <property type="molecule type" value="Genomic_DNA"/>
</dbReference>
<proteinExistence type="predicted"/>
<dbReference type="KEGG" id="vg:26796272"/>
<dbReference type="Gene3D" id="2.130.10.10">
    <property type="entry name" value="YVTN repeat-like/Quinoprotein amine dehydrogenase"/>
    <property type="match status" value="1"/>
</dbReference>
<evidence type="ECO:0000256" key="1">
    <source>
        <dbReference type="ARBA" id="ARBA00004328"/>
    </source>
</evidence>
<dbReference type="SUPFAM" id="SSF50939">
    <property type="entry name" value="Sialidases"/>
    <property type="match status" value="1"/>
</dbReference>
<evidence type="ECO:0000256" key="2">
    <source>
        <dbReference type="ARBA" id="ARBA00022732"/>
    </source>
</evidence>
<keyword evidence="6" id="KW-1185">Reference proteome</keyword>
<protein>
    <submittedName>
        <fullName evidence="5">Tail fiber protein</fullName>
    </submittedName>
</protein>
<feature type="domain" description="Bacteriophage T7 tail fibre protein-like N-terminal" evidence="4">
    <location>
        <begin position="13"/>
        <end position="129"/>
    </location>
</feature>
<comment type="subcellular location">
    <subcellularLocation>
        <location evidence="1">Virion</location>
    </subcellularLocation>
</comment>
<name>A0A0M3UKZ0_9CAUD</name>
<dbReference type="InterPro" id="IPR015943">
    <property type="entry name" value="WD40/YVTN_repeat-like_dom_sf"/>
</dbReference>
<dbReference type="Pfam" id="PF03906">
    <property type="entry name" value="Phage_T7_tail"/>
    <property type="match status" value="1"/>
</dbReference>
<dbReference type="GO" id="GO:0098015">
    <property type="term" value="C:virus tail"/>
    <property type="evidence" value="ECO:0007669"/>
    <property type="project" value="UniProtKB-KW"/>
</dbReference>
<accession>A0A0M3UKZ0</accession>
<dbReference type="InterPro" id="IPR036278">
    <property type="entry name" value="Sialidase_sf"/>
</dbReference>
<dbReference type="Gene3D" id="6.10.140.2190">
    <property type="match status" value="1"/>
</dbReference>
<evidence type="ECO:0000259" key="4">
    <source>
        <dbReference type="Pfam" id="PF03906"/>
    </source>
</evidence>
<evidence type="ECO:0000313" key="5">
    <source>
        <dbReference type="EMBL" id="ALF01679.1"/>
    </source>
</evidence>
<gene>
    <name evidence="5" type="ORF">CPT_Percy45</name>
</gene>
<keyword evidence="2" id="KW-1227">Viral tail protein</keyword>
<dbReference type="OrthoDB" id="25966at10239"/>
<reference evidence="5 6" key="1">
    <citation type="journal article" date="2015" name="Genome Announc.">
        <title>Complete Genome Sequence of Caulobacter crescentus Podophage Percy.</title>
        <authorList>
            <person name="Lerma R.A."/>
            <person name="Tidwell T.J."/>
            <person name="Cahill J.L."/>
            <person name="Rasche E.S."/>
            <person name="Kuty Everett G.F."/>
        </authorList>
    </citation>
    <scope>NUCLEOTIDE SEQUENCE [LARGE SCALE GENOMIC DNA]</scope>
</reference>
<dbReference type="RefSeq" id="YP_009225277.1">
    <property type="nucleotide sequence ID" value="NC_029092.1"/>
</dbReference>
<dbReference type="GeneID" id="26796272"/>
<dbReference type="Proteomes" id="UP000204057">
    <property type="component" value="Segment"/>
</dbReference>
<evidence type="ECO:0000313" key="6">
    <source>
        <dbReference type="Proteomes" id="UP000204057"/>
    </source>
</evidence>
<evidence type="ECO:0000256" key="3">
    <source>
        <dbReference type="ARBA" id="ARBA00022844"/>
    </source>
</evidence>
<dbReference type="InterPro" id="IPR005604">
    <property type="entry name" value="Phage_T7_tail_fibre-like_N"/>
</dbReference>
<sequence length="1013" mass="102798">MADNPMLDPSISYSTNRFTSNGSQTTFELSFAGGYISQSNVKAYYVNDLDQIVLVTLNFIGTNTVSISSPIPSGKVLVVYRDTPKDAPLVDFQDGTIINEKNLDKLAKQAILATGEMLDRFNETITTNKGDIQDFTTLIEGELAVVQDGIDAVNAEFTLINSNIAAANTTAASAVTIANSAVTTANASNVTAGTALATANTAKSTADATAAQFASLLATVNSIAGVDFTGFVQTTGDQTIGGNKTFSNAIKVGPTGATQVTFSAGGTFTINGTTRTLNAWADITGKPPTYTPSAHTHTKADITDLSLNISDIVGLTAALAGKQTQDSDLDSIAALSTTSFGRSLLTSASSLALAGAASVIGDVCYTAGSAPSGFVLADGSSYLASAYPTAAAMFPTAPGTGATTAATNTAFNPPGFNRAAATGGSTVVTVGDNGAVHYSTDGGTLYVGANSTVTVTLRGVCWTGTAWIAVGDNGTIITSPDAIVWTVQTSPVTDNLRSVTYDAGSNTSIAVGDGGRILRSAGTTGVTWATVTSPHTTTYYSVSTDGVGSVFIAGTNGAFAYNPSVNNTNGFAGATRGSVNHVQILWNAGNNLWLLINNNCDCWYGTTAQFKGGSQSTSLNSANGLSGRTASCIGRNGGQFVVCASGQIFYSTDGGSWSYTGGFSVSYCASYRASGGWSGFPVGSLSNLNYVSSGDNPASYSTASNPFGPRSAMSYAASKGDGTIVVGGASGVHFVRPSGLTIPVLNSATAVVDILWDGTAYIAACAAGAGQMPMYTSPDGTTWTLNAAGNTGEGAQRLLKVPNGVLLVTTSGRVLFSTNSGLNWTVAATGLPTAVAGMACIGSKACILQTDGTVWTASQSSSWATWSSSYSSVAFAGASMAGLIGGNGMAVAYSSGGSTKTYLTYDFVSWTAVGAVGNNAVRGTYYGGAFVIAINQGVIVSKDGKSWVGLNSGGGQTAVTSGVYDPATSRFVFVGTGPNSVAVYIPFTAVSPAAFSIPYIAPQGAVNAYLKIQ</sequence>
<keyword evidence="3" id="KW-0946">Virion</keyword>
<organism evidence="5 6">
    <name type="scientific">Caulobacter phage Percy</name>
    <dbReference type="NCBI Taxonomy" id="1701809"/>
    <lineage>
        <taxon>Viruses</taxon>
        <taxon>Duplodnaviria</taxon>
        <taxon>Heunggongvirae</taxon>
        <taxon>Uroviricota</taxon>
        <taxon>Caudoviricetes</taxon>
        <taxon>Autographivirales</taxon>
        <taxon>Autonotataviridae</taxon>
        <taxon>Percyvirus</taxon>
        <taxon>Percyvirus percy</taxon>
    </lineage>
</organism>